<accession>A0A9D3MSH1</accession>
<keyword evidence="1" id="KW-0812">Transmembrane</keyword>
<dbReference type="PROSITE" id="PS51257">
    <property type="entry name" value="PROKAR_LIPOPROTEIN"/>
    <property type="match status" value="1"/>
</dbReference>
<dbReference type="Proteomes" id="UP001044222">
    <property type="component" value="Unassembled WGS sequence"/>
</dbReference>
<feature type="transmembrane region" description="Helical" evidence="1">
    <location>
        <begin position="12"/>
        <end position="36"/>
    </location>
</feature>
<evidence type="ECO:0000313" key="3">
    <source>
        <dbReference type="Proteomes" id="UP001044222"/>
    </source>
</evidence>
<reference evidence="2" key="1">
    <citation type="submission" date="2021-01" db="EMBL/GenBank/DDBJ databases">
        <title>A chromosome-scale assembly of European eel, Anguilla anguilla.</title>
        <authorList>
            <person name="Henkel C."/>
            <person name="Jong-Raadsen S.A."/>
            <person name="Dufour S."/>
            <person name="Weltzien F.-A."/>
            <person name="Palstra A.P."/>
            <person name="Pelster B."/>
            <person name="Spaink H.P."/>
            <person name="Van Den Thillart G.E."/>
            <person name="Jansen H."/>
            <person name="Zahm M."/>
            <person name="Klopp C."/>
            <person name="Cedric C."/>
            <person name="Louis A."/>
            <person name="Berthelot C."/>
            <person name="Parey E."/>
            <person name="Roest Crollius H."/>
            <person name="Montfort J."/>
            <person name="Robinson-Rechavi M."/>
            <person name="Bucao C."/>
            <person name="Bouchez O."/>
            <person name="Gislard M."/>
            <person name="Lluch J."/>
            <person name="Milhes M."/>
            <person name="Lampietro C."/>
            <person name="Lopez Roques C."/>
            <person name="Donnadieu C."/>
            <person name="Braasch I."/>
            <person name="Desvignes T."/>
            <person name="Postlethwait J."/>
            <person name="Bobe J."/>
            <person name="Guiguen Y."/>
            <person name="Dirks R."/>
        </authorList>
    </citation>
    <scope>NUCLEOTIDE SEQUENCE</scope>
    <source>
        <strain evidence="2">Tag_6206</strain>
        <tissue evidence="2">Liver</tissue>
    </source>
</reference>
<keyword evidence="1" id="KW-0472">Membrane</keyword>
<dbReference type="AlphaFoldDB" id="A0A9D3MSH1"/>
<proteinExistence type="predicted"/>
<keyword evidence="3" id="KW-1185">Reference proteome</keyword>
<gene>
    <name evidence="2" type="ORF">ANANG_G00031860</name>
</gene>
<organism evidence="2 3">
    <name type="scientific">Anguilla anguilla</name>
    <name type="common">European freshwater eel</name>
    <name type="synonym">Muraena anguilla</name>
    <dbReference type="NCBI Taxonomy" id="7936"/>
    <lineage>
        <taxon>Eukaryota</taxon>
        <taxon>Metazoa</taxon>
        <taxon>Chordata</taxon>
        <taxon>Craniata</taxon>
        <taxon>Vertebrata</taxon>
        <taxon>Euteleostomi</taxon>
        <taxon>Actinopterygii</taxon>
        <taxon>Neopterygii</taxon>
        <taxon>Teleostei</taxon>
        <taxon>Anguilliformes</taxon>
        <taxon>Anguillidae</taxon>
        <taxon>Anguilla</taxon>
    </lineage>
</organism>
<feature type="transmembrane region" description="Helical" evidence="1">
    <location>
        <begin position="111"/>
        <end position="129"/>
    </location>
</feature>
<protein>
    <submittedName>
        <fullName evidence="2">Uncharacterized protein</fullName>
    </submittedName>
</protein>
<dbReference type="EMBL" id="JAFIRN010000002">
    <property type="protein sequence ID" value="KAG5853910.1"/>
    <property type="molecule type" value="Genomic_DNA"/>
</dbReference>
<name>A0A9D3MSH1_ANGAN</name>
<comment type="caution">
    <text evidence="2">The sequence shown here is derived from an EMBL/GenBank/DDBJ whole genome shotgun (WGS) entry which is preliminary data.</text>
</comment>
<feature type="transmembrane region" description="Helical" evidence="1">
    <location>
        <begin position="74"/>
        <end position="91"/>
    </location>
</feature>
<keyword evidence="1" id="KW-1133">Transmembrane helix</keyword>
<evidence type="ECO:0000313" key="2">
    <source>
        <dbReference type="EMBL" id="KAG5853910.1"/>
    </source>
</evidence>
<sequence length="151" mass="17937">MGQRNLLISHHVIWLFPIVLLFLSLGCIYFILLIDLAIQESLSHPKNYLLIPTFHMHLVIKMGLWNLSNLLNSYYLFCYMYFGVNQFGSHINPKLFIFMYNVVLNHPQSNQFFILHALFLFLVFMEKAFEYVRKTQWMILVSSISSHFVNI</sequence>
<evidence type="ECO:0000256" key="1">
    <source>
        <dbReference type="SAM" id="Phobius"/>
    </source>
</evidence>
<feature type="transmembrane region" description="Helical" evidence="1">
    <location>
        <begin position="48"/>
        <end position="67"/>
    </location>
</feature>